<dbReference type="InterPro" id="IPR010618">
    <property type="entry name" value="RPF"/>
</dbReference>
<feature type="domain" description="LysM" evidence="4">
    <location>
        <begin position="155"/>
        <end position="204"/>
    </location>
</feature>
<dbReference type="EMBL" id="CP003219">
    <property type="protein sequence ID" value="AEW93326.1"/>
    <property type="molecule type" value="Genomic_DNA"/>
</dbReference>
<feature type="compositionally biased region" description="Polar residues" evidence="3">
    <location>
        <begin position="1"/>
        <end position="11"/>
    </location>
</feature>
<dbReference type="SUPFAM" id="SSF53955">
    <property type="entry name" value="Lysozyme-like"/>
    <property type="match status" value="1"/>
</dbReference>
<evidence type="ECO:0000256" key="2">
    <source>
        <dbReference type="ARBA" id="ARBA00022801"/>
    </source>
</evidence>
<dbReference type="HOGENOM" id="CLU_045108_0_1_11"/>
<evidence type="ECO:0000313" key="6">
    <source>
        <dbReference type="Proteomes" id="UP000007842"/>
    </source>
</evidence>
<dbReference type="PROSITE" id="PS51782">
    <property type="entry name" value="LYSM"/>
    <property type="match status" value="1"/>
</dbReference>
<evidence type="ECO:0000313" key="5">
    <source>
        <dbReference type="EMBL" id="AEW93326.1"/>
    </source>
</evidence>
<comment type="similarity">
    <text evidence="1">Belongs to the transglycosylase family. Rpf subfamily.</text>
</comment>
<gene>
    <name evidence="5" type="ordered locus">SCATT_09550</name>
</gene>
<accession>F8JX48</accession>
<dbReference type="Pfam" id="PF06737">
    <property type="entry name" value="Transglycosylas"/>
    <property type="match status" value="1"/>
</dbReference>
<dbReference type="CDD" id="cd13925">
    <property type="entry name" value="RPF"/>
    <property type="match status" value="1"/>
</dbReference>
<evidence type="ECO:0000259" key="4">
    <source>
        <dbReference type="PROSITE" id="PS51782"/>
    </source>
</evidence>
<dbReference type="RefSeq" id="WP_014141722.1">
    <property type="nucleotide sequence ID" value="NC_016111.1"/>
</dbReference>
<proteinExistence type="inferred from homology"/>
<protein>
    <submittedName>
        <fullName evidence="5">Peptidoglycan-binding protein</fullName>
    </submittedName>
</protein>
<dbReference type="STRING" id="1003195.SCATT_09550"/>
<dbReference type="SUPFAM" id="SSF54106">
    <property type="entry name" value="LysM domain"/>
    <property type="match status" value="1"/>
</dbReference>
<feature type="compositionally biased region" description="Basic and acidic residues" evidence="3">
    <location>
        <begin position="131"/>
        <end position="148"/>
    </location>
</feature>
<keyword evidence="2" id="KW-0378">Hydrolase</keyword>
<dbReference type="KEGG" id="sct:SCAT_0954"/>
<dbReference type="CDD" id="cd00118">
    <property type="entry name" value="LysM"/>
    <property type="match status" value="1"/>
</dbReference>
<dbReference type="PANTHER" id="PTHR34700:SF4">
    <property type="entry name" value="PHAGE-LIKE ELEMENT PBSX PROTEIN XKDP"/>
    <property type="match status" value="1"/>
</dbReference>
<dbReference type="InterPro" id="IPR023346">
    <property type="entry name" value="Lysozyme-like_dom_sf"/>
</dbReference>
<dbReference type="OrthoDB" id="1404170at2"/>
<feature type="region of interest" description="Disordered" evidence="3">
    <location>
        <begin position="126"/>
        <end position="152"/>
    </location>
</feature>
<reference evidence="6" key="1">
    <citation type="submission" date="2011-12" db="EMBL/GenBank/DDBJ databases">
        <title>Complete genome sequence of Streptomyces cattleya strain DSM 46488.</title>
        <authorList>
            <person name="Ou H.-Y."/>
            <person name="Li P."/>
            <person name="Zhao C."/>
            <person name="O'Hagan D."/>
            <person name="Deng Z."/>
        </authorList>
    </citation>
    <scope>NUCLEOTIDE SEQUENCE [LARGE SCALE GENOMIC DNA]</scope>
    <source>
        <strain evidence="6">ATCC 35852 / DSM 46488 / JCM 4925 / NBRC 14057 / NRRL 8057</strain>
    </source>
</reference>
<dbReference type="eggNOG" id="COG1652">
    <property type="taxonomic scope" value="Bacteria"/>
</dbReference>
<name>F8JX48_STREN</name>
<dbReference type="PANTHER" id="PTHR34700">
    <property type="entry name" value="POTASSIUM BINDING PROTEIN KBP"/>
    <property type="match status" value="1"/>
</dbReference>
<dbReference type="InterPro" id="IPR052196">
    <property type="entry name" value="Bact_Kbp"/>
</dbReference>
<dbReference type="InterPro" id="IPR018392">
    <property type="entry name" value="LysM"/>
</dbReference>
<dbReference type="SMART" id="SM00257">
    <property type="entry name" value="LysM"/>
    <property type="match status" value="1"/>
</dbReference>
<dbReference type="GO" id="GO:0016787">
    <property type="term" value="F:hydrolase activity"/>
    <property type="evidence" value="ECO:0007669"/>
    <property type="project" value="UniProtKB-KW"/>
</dbReference>
<dbReference type="InterPro" id="IPR036779">
    <property type="entry name" value="LysM_dom_sf"/>
</dbReference>
<dbReference type="Pfam" id="PF01476">
    <property type="entry name" value="LysM"/>
    <property type="match status" value="1"/>
</dbReference>
<dbReference type="Gene3D" id="3.10.350.10">
    <property type="entry name" value="LysM domain"/>
    <property type="match status" value="1"/>
</dbReference>
<dbReference type="Proteomes" id="UP000007842">
    <property type="component" value="Chromosome"/>
</dbReference>
<evidence type="ECO:0000256" key="3">
    <source>
        <dbReference type="SAM" id="MobiDB-lite"/>
    </source>
</evidence>
<dbReference type="AlphaFoldDB" id="F8JX48"/>
<organism evidence="5 6">
    <name type="scientific">Streptantibioticus cattleyicolor (strain ATCC 35852 / DSM 46488 / JCM 4925 / NBRC 14057 / NRRL 8057)</name>
    <name type="common">Streptomyces cattleya</name>
    <dbReference type="NCBI Taxonomy" id="1003195"/>
    <lineage>
        <taxon>Bacteria</taxon>
        <taxon>Bacillati</taxon>
        <taxon>Actinomycetota</taxon>
        <taxon>Actinomycetes</taxon>
        <taxon>Kitasatosporales</taxon>
        <taxon>Streptomycetaceae</taxon>
        <taxon>Streptantibioticus</taxon>
    </lineage>
</organism>
<feature type="region of interest" description="Disordered" evidence="3">
    <location>
        <begin position="1"/>
        <end position="21"/>
    </location>
</feature>
<feature type="region of interest" description="Disordered" evidence="3">
    <location>
        <begin position="189"/>
        <end position="208"/>
    </location>
</feature>
<dbReference type="Gene3D" id="1.10.530.10">
    <property type="match status" value="1"/>
</dbReference>
<dbReference type="KEGG" id="scy:SCATT_09550"/>
<keyword evidence="6" id="KW-1185">Reference proteome</keyword>
<sequence length="208" mass="21796">MHPLRTTNTQEPARAQDDPSAGRARAACAVALPVTALVAVLGSAGESQAAVPSEVWETIAQCESGGNWHVNNGNGYYGGLQFYQGTWEAAGGLAYAPRADLATREQQIAVAERVVRAQGWQAWPQCAKGVRPPDGDDPRGPEAADRSSHRGPVGRFYVVQSGDTLSGIAARFGVKGGWPALYRANHQAVGSSPDRLAPGATLVIPSGR</sequence>
<accession>G8WN43</accession>
<evidence type="ECO:0000256" key="1">
    <source>
        <dbReference type="ARBA" id="ARBA00010830"/>
    </source>
</evidence>
<dbReference type="PATRIC" id="fig|1003195.11.peg.2542"/>